<comment type="caution">
    <text evidence="6">The sequence shown here is derived from an EMBL/GenBank/DDBJ whole genome shotgun (WGS) entry which is preliminary data.</text>
</comment>
<evidence type="ECO:0000256" key="1">
    <source>
        <dbReference type="ARBA" id="ARBA00022475"/>
    </source>
</evidence>
<keyword evidence="4" id="KW-0564">Palmitate</keyword>
<name>A0ABW1QFV4_9CORY</name>
<evidence type="ECO:0000256" key="5">
    <source>
        <dbReference type="ARBA" id="ARBA00023288"/>
    </source>
</evidence>
<gene>
    <name evidence="6" type="ORF">ACFPUZ_09705</name>
</gene>
<evidence type="ECO:0000256" key="4">
    <source>
        <dbReference type="ARBA" id="ARBA00023139"/>
    </source>
</evidence>
<evidence type="ECO:0000313" key="6">
    <source>
        <dbReference type="EMBL" id="MFC6147080.1"/>
    </source>
</evidence>
<evidence type="ECO:0000256" key="3">
    <source>
        <dbReference type="ARBA" id="ARBA00023136"/>
    </source>
</evidence>
<protein>
    <submittedName>
        <fullName evidence="6">LppP/LprE family lipoprotein</fullName>
    </submittedName>
</protein>
<keyword evidence="5 6" id="KW-0449">Lipoprotein</keyword>
<proteinExistence type="predicted"/>
<dbReference type="RefSeq" id="WP_377001716.1">
    <property type="nucleotide sequence ID" value="NZ_JBHSQE010000009.1"/>
</dbReference>
<dbReference type="InterPro" id="IPR025971">
    <property type="entry name" value="LppP/LprE"/>
</dbReference>
<accession>A0ABW1QFV4</accession>
<reference evidence="7" key="1">
    <citation type="journal article" date="2019" name="Int. J. Syst. Evol. Microbiol.">
        <title>The Global Catalogue of Microorganisms (GCM) 10K type strain sequencing project: providing services to taxonomists for standard genome sequencing and annotation.</title>
        <authorList>
            <consortium name="The Broad Institute Genomics Platform"/>
            <consortium name="The Broad Institute Genome Sequencing Center for Infectious Disease"/>
            <person name="Wu L."/>
            <person name="Ma J."/>
        </authorList>
    </citation>
    <scope>NUCLEOTIDE SEQUENCE [LARGE SCALE GENOMIC DNA]</scope>
    <source>
        <strain evidence="7">CCUG 51943</strain>
    </source>
</reference>
<dbReference type="Pfam" id="PF14041">
    <property type="entry name" value="Lipoprotein_21"/>
    <property type="match status" value="1"/>
</dbReference>
<dbReference type="Proteomes" id="UP001596244">
    <property type="component" value="Unassembled WGS sequence"/>
</dbReference>
<dbReference type="EMBL" id="JBHSQE010000009">
    <property type="protein sequence ID" value="MFC6147080.1"/>
    <property type="molecule type" value="Genomic_DNA"/>
</dbReference>
<keyword evidence="3" id="KW-0472">Membrane</keyword>
<keyword evidence="1" id="KW-1003">Cell membrane</keyword>
<dbReference type="PROSITE" id="PS51257">
    <property type="entry name" value="PROKAR_LIPOPROTEIN"/>
    <property type="match status" value="1"/>
</dbReference>
<keyword evidence="7" id="KW-1185">Reference proteome</keyword>
<evidence type="ECO:0000313" key="7">
    <source>
        <dbReference type="Proteomes" id="UP001596244"/>
    </source>
</evidence>
<sequence length="209" mass="22449">MRKLALPLIAVLTLSACSDDRQDVVTVMTTVSEAGAETTSEGEGCANPDATLEDTGLYDNMTIVPSPIGDHKALPTDDGDYLFTFTDNKISDFFDPCQPLSWVVIGGMWGDESGPGGTGASSTAVTVFFHYDELITDPLPSSSKQIMESYRVDDNTIRVIHGQAARSTAEGITDLYNIDHVWRDGQLVTEGADAAAYEAYAAETTNLRP</sequence>
<evidence type="ECO:0000256" key="2">
    <source>
        <dbReference type="ARBA" id="ARBA00022729"/>
    </source>
</evidence>
<keyword evidence="2" id="KW-0732">Signal</keyword>
<organism evidence="6 7">
    <name type="scientific">Corynebacterium nasicanis</name>
    <dbReference type="NCBI Taxonomy" id="1448267"/>
    <lineage>
        <taxon>Bacteria</taxon>
        <taxon>Bacillati</taxon>
        <taxon>Actinomycetota</taxon>
        <taxon>Actinomycetes</taxon>
        <taxon>Mycobacteriales</taxon>
        <taxon>Corynebacteriaceae</taxon>
        <taxon>Corynebacterium</taxon>
    </lineage>
</organism>